<dbReference type="SMART" id="SM00164">
    <property type="entry name" value="TBC"/>
    <property type="match status" value="1"/>
</dbReference>
<accession>A0A9P8Q3P6</accession>
<dbReference type="InterPro" id="IPR000195">
    <property type="entry name" value="Rab-GAP-TBC_dom"/>
</dbReference>
<dbReference type="InterPro" id="IPR035969">
    <property type="entry name" value="Rab-GAP_TBC_sf"/>
</dbReference>
<dbReference type="GO" id="GO:0030427">
    <property type="term" value="C:site of polarized growth"/>
    <property type="evidence" value="ECO:0007669"/>
    <property type="project" value="UniProtKB-ARBA"/>
</dbReference>
<dbReference type="Pfam" id="PF00566">
    <property type="entry name" value="RabGAP-TBC"/>
    <property type="match status" value="2"/>
</dbReference>
<evidence type="ECO:0000313" key="3">
    <source>
        <dbReference type="EMBL" id="KAH3683453.1"/>
    </source>
</evidence>
<feature type="compositionally biased region" description="Acidic residues" evidence="1">
    <location>
        <begin position="112"/>
        <end position="132"/>
    </location>
</feature>
<keyword evidence="4" id="KW-1185">Reference proteome</keyword>
<dbReference type="Gene3D" id="1.10.472.80">
    <property type="entry name" value="Ypt/Rab-GAP domain of gyp1p, domain 3"/>
    <property type="match status" value="1"/>
</dbReference>
<dbReference type="PROSITE" id="PS50086">
    <property type="entry name" value="TBC_RABGAP"/>
    <property type="match status" value="1"/>
</dbReference>
<sequence length="594" mass="68044">MGHHSLQAKHSFSNSSTVSLPAERLSHLVVPSTLTANYNKSAVSKGEEEEESFHFQQNEQSNQIYSDNATATVAAVTGHLTIPKSTSRQKSLSSSFNLSVIDLYGSPNSQEQDQEQGEEGEGLSDDYEEEEPQQQQDRKPSIAQPQQSEPQINKSEYDRYGFRKQTRSVTQRQYDTWFQNKYQPHAIRRKRKWIQLFSKAGLATPDTEGLKQVRFPVKSEKLKRFVRKGIPAEWRGEAWWWFAKGNDVLQEGLYDELVVRSGNFKGKDLEVIERDLNRTFPDNLHFKSQEQGVEPEMIQSLRRVLVAFALYQPSIGYCQSLNFIVGLLLLFMSEERAFWMLVIITGRLLPGLHEMNLEGVNVSQGVLMLGLKEYVPSMFKKIMNISFDQESLKDDGENGDGYEYLRRIPPVMLTTSSWFMSVFIGSLPVETTLRVWDCLFYEDSVFMLKISLSLFKLIETQITASASSAASEESDIDEMEIFSLIQNYPKTLIDPSTLFDVIFTSRNQFNGLSQDDLVRCRQFVAEKRQTASKKNKNKSKSGGTDDLKVSRRLLANEDLWSDELYGFRSKSGAGSSIVRWNKDLSERVKRRMKR</sequence>
<feature type="domain" description="Rab-GAP TBC" evidence="2">
    <location>
        <begin position="229"/>
        <end position="443"/>
    </location>
</feature>
<dbReference type="PANTHER" id="PTHR47219:SF20">
    <property type="entry name" value="TBC1 DOMAIN FAMILY MEMBER 2B"/>
    <property type="match status" value="1"/>
</dbReference>
<name>A0A9P8Q3P6_WICPI</name>
<dbReference type="EMBL" id="JAEUBG010003117">
    <property type="protein sequence ID" value="KAH3683453.1"/>
    <property type="molecule type" value="Genomic_DNA"/>
</dbReference>
<dbReference type="AlphaFoldDB" id="A0A9P8Q3P6"/>
<dbReference type="PANTHER" id="PTHR47219">
    <property type="entry name" value="RAB GTPASE-ACTIVATING PROTEIN 1-LIKE"/>
    <property type="match status" value="1"/>
</dbReference>
<evidence type="ECO:0000259" key="2">
    <source>
        <dbReference type="PROSITE" id="PS50086"/>
    </source>
</evidence>
<protein>
    <recommendedName>
        <fullName evidence="2">Rab-GAP TBC domain-containing protein</fullName>
    </recommendedName>
</protein>
<reference evidence="3" key="1">
    <citation type="journal article" date="2021" name="Open Biol.">
        <title>Shared evolutionary footprints suggest mitochondrial oxidative damage underlies multiple complex I losses in fungi.</title>
        <authorList>
            <person name="Schikora-Tamarit M.A."/>
            <person name="Marcet-Houben M."/>
            <person name="Nosek J."/>
            <person name="Gabaldon T."/>
        </authorList>
    </citation>
    <scope>NUCLEOTIDE SEQUENCE</scope>
    <source>
        <strain evidence="3">CBS2887</strain>
    </source>
</reference>
<comment type="caution">
    <text evidence="3">The sequence shown here is derived from an EMBL/GenBank/DDBJ whole genome shotgun (WGS) entry which is preliminary data.</text>
</comment>
<dbReference type="OrthoDB" id="294251at2759"/>
<dbReference type="InterPro" id="IPR050302">
    <property type="entry name" value="Rab_GAP_TBC_domain"/>
</dbReference>
<feature type="region of interest" description="Disordered" evidence="1">
    <location>
        <begin position="103"/>
        <end position="160"/>
    </location>
</feature>
<dbReference type="GO" id="GO:0031267">
    <property type="term" value="F:small GTPase binding"/>
    <property type="evidence" value="ECO:0007669"/>
    <property type="project" value="TreeGrafter"/>
</dbReference>
<feature type="compositionally biased region" description="Polar residues" evidence="1">
    <location>
        <begin position="143"/>
        <end position="154"/>
    </location>
</feature>
<evidence type="ECO:0000256" key="1">
    <source>
        <dbReference type="SAM" id="MobiDB-lite"/>
    </source>
</evidence>
<dbReference type="Proteomes" id="UP000774326">
    <property type="component" value="Unassembled WGS sequence"/>
</dbReference>
<evidence type="ECO:0000313" key="4">
    <source>
        <dbReference type="Proteomes" id="UP000774326"/>
    </source>
</evidence>
<dbReference type="GO" id="GO:0005096">
    <property type="term" value="F:GTPase activator activity"/>
    <property type="evidence" value="ECO:0007669"/>
    <property type="project" value="TreeGrafter"/>
</dbReference>
<dbReference type="FunFam" id="1.10.8.270:FF:000026">
    <property type="entry name" value="TBC (Tre-2/Bub2/Cdc16) domain family"/>
    <property type="match status" value="1"/>
</dbReference>
<dbReference type="Gene3D" id="1.10.8.270">
    <property type="entry name" value="putative rabgap domain of human tbc1 domain family member 14 like domains"/>
    <property type="match status" value="1"/>
</dbReference>
<dbReference type="SUPFAM" id="SSF47923">
    <property type="entry name" value="Ypt/Rab-GAP domain of gyp1p"/>
    <property type="match status" value="2"/>
</dbReference>
<reference evidence="3" key="2">
    <citation type="submission" date="2021-01" db="EMBL/GenBank/DDBJ databases">
        <authorList>
            <person name="Schikora-Tamarit M.A."/>
        </authorList>
    </citation>
    <scope>NUCLEOTIDE SEQUENCE</scope>
    <source>
        <strain evidence="3">CBS2887</strain>
    </source>
</reference>
<gene>
    <name evidence="3" type="ORF">WICPIJ_005572</name>
</gene>
<proteinExistence type="predicted"/>
<organism evidence="3 4">
    <name type="scientific">Wickerhamomyces pijperi</name>
    <name type="common">Yeast</name>
    <name type="synonym">Pichia pijperi</name>
    <dbReference type="NCBI Taxonomy" id="599730"/>
    <lineage>
        <taxon>Eukaryota</taxon>
        <taxon>Fungi</taxon>
        <taxon>Dikarya</taxon>
        <taxon>Ascomycota</taxon>
        <taxon>Saccharomycotina</taxon>
        <taxon>Saccharomycetes</taxon>
        <taxon>Phaffomycetales</taxon>
        <taxon>Wickerhamomycetaceae</taxon>
        <taxon>Wickerhamomyces</taxon>
    </lineage>
</organism>